<gene>
    <name evidence="1" type="ORF">LCGC14_1147830</name>
</gene>
<protein>
    <submittedName>
        <fullName evidence="1">Uncharacterized protein</fullName>
    </submittedName>
</protein>
<organism evidence="1">
    <name type="scientific">marine sediment metagenome</name>
    <dbReference type="NCBI Taxonomy" id="412755"/>
    <lineage>
        <taxon>unclassified sequences</taxon>
        <taxon>metagenomes</taxon>
        <taxon>ecological metagenomes</taxon>
    </lineage>
</organism>
<evidence type="ECO:0000313" key="1">
    <source>
        <dbReference type="EMBL" id="KKM99446.1"/>
    </source>
</evidence>
<dbReference type="EMBL" id="LAZR01005497">
    <property type="protein sequence ID" value="KKM99446.1"/>
    <property type="molecule type" value="Genomic_DNA"/>
</dbReference>
<reference evidence="1" key="1">
    <citation type="journal article" date="2015" name="Nature">
        <title>Complex archaea that bridge the gap between prokaryotes and eukaryotes.</title>
        <authorList>
            <person name="Spang A."/>
            <person name="Saw J.H."/>
            <person name="Jorgensen S.L."/>
            <person name="Zaremba-Niedzwiedzka K."/>
            <person name="Martijn J."/>
            <person name="Lind A.E."/>
            <person name="van Eijk R."/>
            <person name="Schleper C."/>
            <person name="Guy L."/>
            <person name="Ettema T.J."/>
        </authorList>
    </citation>
    <scope>NUCLEOTIDE SEQUENCE</scope>
</reference>
<proteinExistence type="predicted"/>
<sequence length="62" mass="7678">MMKTDDYSNWLKFAHDCPFREIKDHTQLCNYGFFKRRCRFSICQAKRLKSYSRYLGNEEDER</sequence>
<comment type="caution">
    <text evidence="1">The sequence shown here is derived from an EMBL/GenBank/DDBJ whole genome shotgun (WGS) entry which is preliminary data.</text>
</comment>
<dbReference type="AlphaFoldDB" id="A0A0F9MJP2"/>
<name>A0A0F9MJP2_9ZZZZ</name>
<accession>A0A0F9MJP2</accession>